<evidence type="ECO:0000259" key="5">
    <source>
        <dbReference type="Pfam" id="PF03717"/>
    </source>
</evidence>
<dbReference type="EC" id="3.4.16.4" evidence="2"/>
<keyword evidence="4" id="KW-0812">Transmembrane</keyword>
<dbReference type="UniPathway" id="UPA00219"/>
<dbReference type="InterPro" id="IPR050515">
    <property type="entry name" value="Beta-lactam/transpept"/>
</dbReference>
<evidence type="ECO:0000256" key="3">
    <source>
        <dbReference type="ARBA" id="ARBA00034000"/>
    </source>
</evidence>
<evidence type="ECO:0000313" key="8">
    <source>
        <dbReference type="Proteomes" id="UP000018949"/>
    </source>
</evidence>
<dbReference type="InterPro" id="IPR005311">
    <property type="entry name" value="PBP_dimer"/>
</dbReference>
<dbReference type="eggNOG" id="COG0768">
    <property type="taxonomic scope" value="Bacteria"/>
</dbReference>
<dbReference type="InterPro" id="IPR007887">
    <property type="entry name" value="MecA_N"/>
</dbReference>
<dbReference type="GO" id="GO:0071972">
    <property type="term" value="F:peptidoglycan L,D-transpeptidase activity"/>
    <property type="evidence" value="ECO:0007669"/>
    <property type="project" value="TreeGrafter"/>
</dbReference>
<feature type="transmembrane region" description="Helical" evidence="4">
    <location>
        <begin position="12"/>
        <end position="34"/>
    </location>
</feature>
<dbReference type="PANTHER" id="PTHR30627:SF25">
    <property type="entry name" value="PENICILLIN-BINDING PROTEIN 3"/>
    <property type="match status" value="1"/>
</dbReference>
<dbReference type="GO" id="GO:0005886">
    <property type="term" value="C:plasma membrane"/>
    <property type="evidence" value="ECO:0007669"/>
    <property type="project" value="TreeGrafter"/>
</dbReference>
<evidence type="ECO:0000259" key="6">
    <source>
        <dbReference type="Pfam" id="PF05223"/>
    </source>
</evidence>
<dbReference type="SUPFAM" id="SSF54427">
    <property type="entry name" value="NTF2-like"/>
    <property type="match status" value="1"/>
</dbReference>
<dbReference type="AlphaFoldDB" id="W4RQP6"/>
<dbReference type="InterPro" id="IPR032710">
    <property type="entry name" value="NTF2-like_dom_sf"/>
</dbReference>
<protein>
    <recommendedName>
        <fullName evidence="2">serine-type D-Ala-D-Ala carboxypeptidase</fullName>
        <ecNumber evidence="2">3.4.16.4</ecNumber>
    </recommendedName>
</protein>
<proteinExistence type="predicted"/>
<keyword evidence="4" id="KW-1133">Transmembrane helix</keyword>
<dbReference type="Pfam" id="PF05223">
    <property type="entry name" value="MecA_N"/>
    <property type="match status" value="1"/>
</dbReference>
<comment type="caution">
    <text evidence="7">The sequence shown here is derived from an EMBL/GenBank/DDBJ whole genome shotgun (WGS) entry which is preliminary data.</text>
</comment>
<dbReference type="Gene3D" id="3.90.1310.10">
    <property type="entry name" value="Penicillin-binding protein 2a (Domain 2)"/>
    <property type="match status" value="1"/>
</dbReference>
<keyword evidence="8" id="KW-1185">Reference proteome</keyword>
<dbReference type="Pfam" id="PF03717">
    <property type="entry name" value="PBP_dimer"/>
    <property type="match status" value="1"/>
</dbReference>
<dbReference type="GO" id="GO:0008658">
    <property type="term" value="F:penicillin binding"/>
    <property type="evidence" value="ECO:0007669"/>
    <property type="project" value="InterPro"/>
</dbReference>
<organism evidence="7 8">
    <name type="scientific">Mesobacillus boroniphilus JCM 21738</name>
    <dbReference type="NCBI Taxonomy" id="1294265"/>
    <lineage>
        <taxon>Bacteria</taxon>
        <taxon>Bacillati</taxon>
        <taxon>Bacillota</taxon>
        <taxon>Bacilli</taxon>
        <taxon>Bacillales</taxon>
        <taxon>Bacillaceae</taxon>
        <taxon>Mesobacillus</taxon>
    </lineage>
</organism>
<evidence type="ECO:0000256" key="4">
    <source>
        <dbReference type="SAM" id="Phobius"/>
    </source>
</evidence>
<dbReference type="GO" id="GO:0071555">
    <property type="term" value="P:cell wall organization"/>
    <property type="evidence" value="ECO:0007669"/>
    <property type="project" value="TreeGrafter"/>
</dbReference>
<dbReference type="Gene3D" id="3.30.1390.30">
    <property type="entry name" value="Penicillin-binding protein 2a, domain 3"/>
    <property type="match status" value="1"/>
</dbReference>
<dbReference type="Proteomes" id="UP000018949">
    <property type="component" value="Unassembled WGS sequence"/>
</dbReference>
<dbReference type="GO" id="GO:0009252">
    <property type="term" value="P:peptidoglycan biosynthetic process"/>
    <property type="evidence" value="ECO:0007669"/>
    <property type="project" value="UniProtKB-UniPathway"/>
</dbReference>
<dbReference type="GO" id="GO:0009002">
    <property type="term" value="F:serine-type D-Ala-D-Ala carboxypeptidase activity"/>
    <property type="evidence" value="ECO:0007669"/>
    <property type="project" value="UniProtKB-EC"/>
</dbReference>
<dbReference type="SUPFAM" id="SSF56519">
    <property type="entry name" value="Penicillin binding protein dimerisation domain"/>
    <property type="match status" value="1"/>
</dbReference>
<dbReference type="GO" id="GO:0051301">
    <property type="term" value="P:cell division"/>
    <property type="evidence" value="ECO:0007669"/>
    <property type="project" value="UniProtKB-KW"/>
</dbReference>
<feature type="domain" description="NTF2-like N-terminal transpeptidase" evidence="6">
    <location>
        <begin position="44"/>
        <end position="159"/>
    </location>
</feature>
<dbReference type="Gene3D" id="3.10.450.100">
    <property type="entry name" value="NTF2-like, domain 1"/>
    <property type="match status" value="1"/>
</dbReference>
<sequence>MYSRVQRKKKKINPYYFLLFFILAGIGGVIWFQIMDKKGHSEVQEVANTFIQVLEYKEYEKLGNVLEKQSYTSLDYTLEEVIDKYDRIFNGIKISNIHASKIEMEKVKNLGYELSYQLSFTTPLGKVENLNYKTKIDETDGKYLVKWDPSLIFPGMEGKDKVALHYKEAERGEIKDLFGNGLAVNEDFKWVGVVPLELGQGNEKDKNLQRISQQFEIPIEEINQKLNQNWVKDNLFVPLKIIESNKAEIMPGAAYQNIKLRYYPLKEAAAHLIGYIGKATKDDLDKNPNLSEGDMIGKAGLEKAFDKELRGNDGGEILIVDEQGNKKHEFQKVEKMDGDDILLTIDSYIQREAFKHLKGIAGSTVVMNPKEGGFMP</sequence>
<comment type="pathway">
    <text evidence="1">Cell wall biogenesis; peptidoglycan biosynthesis.</text>
</comment>
<dbReference type="EMBL" id="BAUW01000049">
    <property type="protein sequence ID" value="GAE46636.1"/>
    <property type="molecule type" value="Genomic_DNA"/>
</dbReference>
<evidence type="ECO:0000256" key="1">
    <source>
        <dbReference type="ARBA" id="ARBA00004752"/>
    </source>
</evidence>
<name>W4RQP6_9BACI</name>
<dbReference type="InterPro" id="IPR036138">
    <property type="entry name" value="PBP_dimer_sf"/>
</dbReference>
<evidence type="ECO:0000313" key="7">
    <source>
        <dbReference type="EMBL" id="GAE46636.1"/>
    </source>
</evidence>
<evidence type="ECO:0000256" key="2">
    <source>
        <dbReference type="ARBA" id="ARBA00012448"/>
    </source>
</evidence>
<feature type="domain" description="Penicillin-binding protein dimerisation" evidence="5">
    <location>
        <begin position="168"/>
        <end position="327"/>
    </location>
</feature>
<reference evidence="7 8" key="1">
    <citation type="submission" date="2013-12" db="EMBL/GenBank/DDBJ databases">
        <title>NBRP : Genome information of microbial organism related human and environment.</title>
        <authorList>
            <person name="Hattori M."/>
            <person name="Oshima K."/>
            <person name="Inaba H."/>
            <person name="Suda W."/>
            <person name="Sakamoto M."/>
            <person name="Iino T."/>
            <person name="Kitahara M."/>
            <person name="Oshida Y."/>
            <person name="Iida T."/>
            <person name="Kudo T."/>
            <person name="Itoh T."/>
            <person name="Ahmed I."/>
            <person name="Ohkuma M."/>
        </authorList>
    </citation>
    <scope>NUCLEOTIDE SEQUENCE [LARGE SCALE GENOMIC DNA]</scope>
    <source>
        <strain evidence="7 8">JCM 21738</strain>
    </source>
</reference>
<comment type="catalytic activity">
    <reaction evidence="3">
        <text>Preferential cleavage: (Ac)2-L-Lys-D-Ala-|-D-Ala. Also transpeptidation of peptidyl-alanyl moieties that are N-acyl substituents of D-alanine.</text>
        <dbReference type="EC" id="3.4.16.4"/>
    </reaction>
</comment>
<dbReference type="GO" id="GO:0046677">
    <property type="term" value="P:response to antibiotic"/>
    <property type="evidence" value="ECO:0007669"/>
    <property type="project" value="InterPro"/>
</dbReference>
<gene>
    <name evidence="7" type="ORF">JCM21738_3552</name>
</gene>
<accession>W4RQP6</accession>
<keyword evidence="4" id="KW-0472">Membrane</keyword>
<keyword evidence="7" id="KW-0131">Cell cycle</keyword>
<dbReference type="PANTHER" id="PTHR30627">
    <property type="entry name" value="PEPTIDOGLYCAN D,D-TRANSPEPTIDASE"/>
    <property type="match status" value="1"/>
</dbReference>
<keyword evidence="7" id="KW-0132">Cell division</keyword>